<sequence length="122" mass="14278">MIPEGTRLQRARARKGLRHGERNHICHTQPIGDELPTTHESIQMKLDAKDAAIIAKKYFEETKTHHYFLFETVKTSYNDKEEHWIVDCEVKNIFEAESREYLVWVRDDGTISDVEIKDPAPL</sequence>
<organism evidence="1">
    <name type="scientific">Candidatus Methanogaster sp. ANME-2c ERB4</name>
    <dbReference type="NCBI Taxonomy" id="2759911"/>
    <lineage>
        <taxon>Archaea</taxon>
        <taxon>Methanobacteriati</taxon>
        <taxon>Methanobacteriota</taxon>
        <taxon>Stenosarchaea group</taxon>
        <taxon>Methanomicrobia</taxon>
        <taxon>Methanosarcinales</taxon>
        <taxon>ANME-2 cluster</taxon>
        <taxon>Candidatus Methanogasteraceae</taxon>
        <taxon>Candidatus Methanogaster</taxon>
    </lineage>
</organism>
<dbReference type="EMBL" id="MT631266">
    <property type="protein sequence ID" value="QNO47581.1"/>
    <property type="molecule type" value="Genomic_DNA"/>
</dbReference>
<proteinExistence type="predicted"/>
<dbReference type="AlphaFoldDB" id="A0A7G9YHU7"/>
<protein>
    <submittedName>
        <fullName evidence="1">Uncharacterized protein</fullName>
    </submittedName>
</protein>
<name>A0A7G9YHU7_9EURY</name>
<accession>A0A7G9YHU7</accession>
<reference evidence="1" key="1">
    <citation type="submission" date="2020-06" db="EMBL/GenBank/DDBJ databases">
        <title>Unique genomic features of the anaerobic methanotrophic archaea.</title>
        <authorList>
            <person name="Chadwick G.L."/>
            <person name="Skennerton C.T."/>
            <person name="Laso-Perez R."/>
            <person name="Leu A.O."/>
            <person name="Speth D.R."/>
            <person name="Yu H."/>
            <person name="Morgan-Lang C."/>
            <person name="Hatzenpichler R."/>
            <person name="Goudeau D."/>
            <person name="Malmstrom R."/>
            <person name="Brazelton W.J."/>
            <person name="Woyke T."/>
            <person name="Hallam S.J."/>
            <person name="Tyson G.W."/>
            <person name="Wegener G."/>
            <person name="Boetius A."/>
            <person name="Orphan V."/>
        </authorList>
    </citation>
    <scope>NUCLEOTIDE SEQUENCE</scope>
</reference>
<gene>
    <name evidence="1" type="ORF">HEDHIHPB_00010</name>
</gene>
<evidence type="ECO:0000313" key="1">
    <source>
        <dbReference type="EMBL" id="QNO47581.1"/>
    </source>
</evidence>